<feature type="coiled-coil region" evidence="1">
    <location>
        <begin position="92"/>
        <end position="119"/>
    </location>
</feature>
<evidence type="ECO:0000313" key="4">
    <source>
        <dbReference type="Proteomes" id="UP000424527"/>
    </source>
</evidence>
<accession>A0A6G0HQV6</accession>
<evidence type="ECO:0000256" key="2">
    <source>
        <dbReference type="SAM" id="MobiDB-lite"/>
    </source>
</evidence>
<organism evidence="3 4">
    <name type="scientific">Larimichthys crocea</name>
    <name type="common">Large yellow croaker</name>
    <name type="synonym">Pseudosciaena crocea</name>
    <dbReference type="NCBI Taxonomy" id="215358"/>
    <lineage>
        <taxon>Eukaryota</taxon>
        <taxon>Metazoa</taxon>
        <taxon>Chordata</taxon>
        <taxon>Craniata</taxon>
        <taxon>Vertebrata</taxon>
        <taxon>Euteleostomi</taxon>
        <taxon>Actinopterygii</taxon>
        <taxon>Neopterygii</taxon>
        <taxon>Teleostei</taxon>
        <taxon>Neoteleostei</taxon>
        <taxon>Acanthomorphata</taxon>
        <taxon>Eupercaria</taxon>
        <taxon>Sciaenidae</taxon>
        <taxon>Larimichthys</taxon>
    </lineage>
</organism>
<evidence type="ECO:0000313" key="3">
    <source>
        <dbReference type="EMBL" id="KAE8281584.1"/>
    </source>
</evidence>
<dbReference type="EMBL" id="REGW02000020">
    <property type="protein sequence ID" value="KAE8281584.1"/>
    <property type="molecule type" value="Genomic_DNA"/>
</dbReference>
<keyword evidence="1" id="KW-0175">Coiled coil</keyword>
<keyword evidence="4" id="KW-1185">Reference proteome</keyword>
<proteinExistence type="predicted"/>
<name>A0A6G0HQV6_LARCR</name>
<comment type="caution">
    <text evidence="3">The sequence shown here is derived from an EMBL/GenBank/DDBJ whole genome shotgun (WGS) entry which is preliminary data.</text>
</comment>
<gene>
    <name evidence="3" type="ORF">D5F01_LYC20573</name>
</gene>
<dbReference type="AlphaFoldDB" id="A0A6G0HQV6"/>
<reference evidence="3 4" key="1">
    <citation type="submission" date="2019-07" db="EMBL/GenBank/DDBJ databases">
        <title>Chromosome genome assembly for large yellow croaker.</title>
        <authorList>
            <person name="Xiao S."/>
        </authorList>
    </citation>
    <scope>NUCLEOTIDE SEQUENCE [LARGE SCALE GENOMIC DNA]</scope>
    <source>
        <strain evidence="3">JMULYC20181020</strain>
        <tissue evidence="3">Muscle</tissue>
    </source>
</reference>
<evidence type="ECO:0000256" key="1">
    <source>
        <dbReference type="SAM" id="Coils"/>
    </source>
</evidence>
<dbReference type="Proteomes" id="UP000424527">
    <property type="component" value="Unassembled WGS sequence"/>
</dbReference>
<sequence>MWEVFSSITRALLRFHFTSSPGRLYAKAAQCQAILFLPTHPLSCRLLNNAICRSPLTRAAPFTAWKKARNAVRDSRRVYATGREYSAVVVHKKVIKSKNSDLQNNEQQLQQRNSEIVDDLYQKIRESSDELMSSGGQFLQKDKAWEARYSALQENFNKELAAKDQSWERRLKQVEEEKNGQERTALWNETEPA</sequence>
<feature type="region of interest" description="Disordered" evidence="2">
    <location>
        <begin position="174"/>
        <end position="193"/>
    </location>
</feature>
<protein>
    <submittedName>
        <fullName evidence="3">Uncharacterized protein</fullName>
    </submittedName>
</protein>